<dbReference type="GO" id="GO:0004252">
    <property type="term" value="F:serine-type endopeptidase activity"/>
    <property type="evidence" value="ECO:0007669"/>
    <property type="project" value="InterPro"/>
</dbReference>
<comment type="similarity">
    <text evidence="2">Belongs to the peptidase S54 family.</text>
</comment>
<feature type="transmembrane region" description="Helical" evidence="7">
    <location>
        <begin position="200"/>
        <end position="218"/>
    </location>
</feature>
<dbReference type="InterPro" id="IPR022764">
    <property type="entry name" value="Peptidase_S54_rhomboid_dom"/>
</dbReference>
<evidence type="ECO:0000313" key="9">
    <source>
        <dbReference type="EMBL" id="CAE7430100.1"/>
    </source>
</evidence>
<keyword evidence="5 7" id="KW-0472">Membrane</keyword>
<dbReference type="SUPFAM" id="SSF144091">
    <property type="entry name" value="Rhomboid-like"/>
    <property type="match status" value="1"/>
</dbReference>
<keyword evidence="3 7" id="KW-0812">Transmembrane</keyword>
<reference evidence="9" key="1">
    <citation type="submission" date="2021-02" db="EMBL/GenBank/DDBJ databases">
        <authorList>
            <person name="Dougan E. K."/>
            <person name="Rhodes N."/>
            <person name="Thang M."/>
            <person name="Chan C."/>
        </authorList>
    </citation>
    <scope>NUCLEOTIDE SEQUENCE</scope>
</reference>
<dbReference type="AlphaFoldDB" id="A0A812RB93"/>
<evidence type="ECO:0000256" key="4">
    <source>
        <dbReference type="ARBA" id="ARBA00022989"/>
    </source>
</evidence>
<comment type="caution">
    <text evidence="9">The sequence shown here is derived from an EMBL/GenBank/DDBJ whole genome shotgun (WGS) entry which is preliminary data.</text>
</comment>
<evidence type="ECO:0000256" key="3">
    <source>
        <dbReference type="ARBA" id="ARBA00022692"/>
    </source>
</evidence>
<dbReference type="Pfam" id="PF01694">
    <property type="entry name" value="Rhomboid"/>
    <property type="match status" value="1"/>
</dbReference>
<feature type="transmembrane region" description="Helical" evidence="7">
    <location>
        <begin position="313"/>
        <end position="332"/>
    </location>
</feature>
<comment type="subcellular location">
    <subcellularLocation>
        <location evidence="1">Membrane</location>
        <topology evidence="1">Multi-pass membrane protein</topology>
    </subcellularLocation>
</comment>
<evidence type="ECO:0000313" key="10">
    <source>
        <dbReference type="Proteomes" id="UP000601435"/>
    </source>
</evidence>
<feature type="transmembrane region" description="Helical" evidence="7">
    <location>
        <begin position="251"/>
        <end position="271"/>
    </location>
</feature>
<dbReference type="PANTHER" id="PTHR45840:SF2">
    <property type="entry name" value="PROTEIN RHOMBOID-RELATED"/>
    <property type="match status" value="1"/>
</dbReference>
<feature type="transmembrane region" description="Helical" evidence="7">
    <location>
        <begin position="283"/>
        <end position="301"/>
    </location>
</feature>
<feature type="transmembrane region" description="Helical" evidence="7">
    <location>
        <begin position="225"/>
        <end position="245"/>
    </location>
</feature>
<dbReference type="Gene3D" id="1.20.1540.10">
    <property type="entry name" value="Rhomboid-like"/>
    <property type="match status" value="1"/>
</dbReference>
<evidence type="ECO:0000259" key="8">
    <source>
        <dbReference type="Pfam" id="PF01694"/>
    </source>
</evidence>
<dbReference type="EMBL" id="CAJNJA010018737">
    <property type="protein sequence ID" value="CAE7430100.1"/>
    <property type="molecule type" value="Genomic_DNA"/>
</dbReference>
<dbReference type="GO" id="GO:0016020">
    <property type="term" value="C:membrane"/>
    <property type="evidence" value="ECO:0007669"/>
    <property type="project" value="UniProtKB-SubCell"/>
</dbReference>
<dbReference type="InterPro" id="IPR035952">
    <property type="entry name" value="Rhomboid-like_sf"/>
</dbReference>
<accession>A0A812RB93</accession>
<gene>
    <name evidence="9" type="primary">RHBDL3</name>
    <name evidence="9" type="ORF">SNEC2469_LOCUS11808</name>
</gene>
<feature type="transmembrane region" description="Helical" evidence="7">
    <location>
        <begin position="132"/>
        <end position="150"/>
    </location>
</feature>
<dbReference type="OrthoDB" id="418595at2759"/>
<feature type="domain" description="Peptidase S54 rhomboid" evidence="8">
    <location>
        <begin position="186"/>
        <end position="330"/>
    </location>
</feature>
<evidence type="ECO:0000256" key="2">
    <source>
        <dbReference type="ARBA" id="ARBA00009045"/>
    </source>
</evidence>
<dbReference type="InterPro" id="IPR051739">
    <property type="entry name" value="Rhomboid_IM_Serine_Proteases"/>
</dbReference>
<sequence>MNGNGRVSPRPPPQKMGFSESEGDGTSSLGASTSVRRRNTGCYGCCRRCCLKFVDAEHHDLLEQDNSCTAAFKHFFSGRSLDRRSARKQKLARSIHLQGRLREAAGEMDPSDLGMLEGAVSGLAVEDQMDSWPIFIVLQSLAAVTLWVVFASQDEAGFEQALAGLESLATGWTTMLTHRDCTDLRWEAWRWLSYQYTHSGVWHIGFNTLLVLVVGIRLEMYHGHFRTFLVFNLGVVCAALNFAVTDGHAELVGMSGGAYALMGMTFGSLMLNWSDTRYRRPELAILLILFAMDVGMAYWQSVSSEENSTSHSAHFGGYLSGFILGIVVGRNLDEEEAAEHAATLKCERRVQRVMLLLGCL</sequence>
<organism evidence="9 10">
    <name type="scientific">Symbiodinium necroappetens</name>
    <dbReference type="NCBI Taxonomy" id="1628268"/>
    <lineage>
        <taxon>Eukaryota</taxon>
        <taxon>Sar</taxon>
        <taxon>Alveolata</taxon>
        <taxon>Dinophyceae</taxon>
        <taxon>Suessiales</taxon>
        <taxon>Symbiodiniaceae</taxon>
        <taxon>Symbiodinium</taxon>
    </lineage>
</organism>
<feature type="region of interest" description="Disordered" evidence="6">
    <location>
        <begin position="1"/>
        <end position="32"/>
    </location>
</feature>
<name>A0A812RB93_9DINO</name>
<evidence type="ECO:0000256" key="1">
    <source>
        <dbReference type="ARBA" id="ARBA00004141"/>
    </source>
</evidence>
<keyword evidence="4 7" id="KW-1133">Transmembrane helix</keyword>
<feature type="non-terminal residue" evidence="9">
    <location>
        <position position="1"/>
    </location>
</feature>
<keyword evidence="10" id="KW-1185">Reference proteome</keyword>
<evidence type="ECO:0000256" key="6">
    <source>
        <dbReference type="SAM" id="MobiDB-lite"/>
    </source>
</evidence>
<proteinExistence type="inferred from homology"/>
<dbReference type="Proteomes" id="UP000601435">
    <property type="component" value="Unassembled WGS sequence"/>
</dbReference>
<evidence type="ECO:0000256" key="7">
    <source>
        <dbReference type="SAM" id="Phobius"/>
    </source>
</evidence>
<protein>
    <submittedName>
        <fullName evidence="9">RHBDL3 protein</fullName>
    </submittedName>
</protein>
<dbReference type="PANTHER" id="PTHR45840">
    <property type="entry name" value="RHOMBOID-RELATED PROTEIN"/>
    <property type="match status" value="1"/>
</dbReference>
<evidence type="ECO:0000256" key="5">
    <source>
        <dbReference type="ARBA" id="ARBA00023136"/>
    </source>
</evidence>